<comment type="caution">
    <text evidence="2">The sequence shown here is derived from an EMBL/GenBank/DDBJ whole genome shotgun (WGS) entry which is preliminary data.</text>
</comment>
<dbReference type="eggNOG" id="COG2865">
    <property type="taxonomic scope" value="Bacteria"/>
</dbReference>
<feature type="transmembrane region" description="Helical" evidence="1">
    <location>
        <begin position="241"/>
        <end position="259"/>
    </location>
</feature>
<dbReference type="Pfam" id="PF09997">
    <property type="entry name" value="DUF2238"/>
    <property type="match status" value="1"/>
</dbReference>
<evidence type="ECO:0000313" key="2">
    <source>
        <dbReference type="EMBL" id="KFI61778.1"/>
    </source>
</evidence>
<dbReference type="AlphaFoldDB" id="A0A087ASM8"/>
<dbReference type="Proteomes" id="UP000029046">
    <property type="component" value="Unassembled WGS sequence"/>
</dbReference>
<protein>
    <submittedName>
        <fullName evidence="2">Uncharacterized protein</fullName>
    </submittedName>
</protein>
<proteinExistence type="predicted"/>
<gene>
    <name evidence="2" type="ORF">BIGA_0301</name>
</gene>
<dbReference type="InterPro" id="IPR014509">
    <property type="entry name" value="YjdF-like"/>
</dbReference>
<reference evidence="2 3" key="1">
    <citation type="submission" date="2014-03" db="EMBL/GenBank/DDBJ databases">
        <title>Genomics of Bifidobacteria.</title>
        <authorList>
            <person name="Ventura M."/>
            <person name="Milani C."/>
            <person name="Lugli G.A."/>
        </authorList>
    </citation>
    <scope>NUCLEOTIDE SEQUENCE [LARGE SCALE GENOMIC DNA]</scope>
    <source>
        <strain evidence="2 3">LMG 11586</strain>
    </source>
</reference>
<feature type="transmembrane region" description="Helical" evidence="1">
    <location>
        <begin position="93"/>
        <end position="115"/>
    </location>
</feature>
<feature type="transmembrane region" description="Helical" evidence="1">
    <location>
        <begin position="154"/>
        <end position="174"/>
    </location>
</feature>
<feature type="transmembrane region" description="Helical" evidence="1">
    <location>
        <begin position="37"/>
        <end position="56"/>
    </location>
</feature>
<name>A0A087ASM8_9BIFI</name>
<dbReference type="EMBL" id="JGYX01000001">
    <property type="protein sequence ID" value="KFI61778.1"/>
    <property type="molecule type" value="Genomic_DNA"/>
</dbReference>
<keyword evidence="1" id="KW-0472">Membrane</keyword>
<sequence>MTTRNTPTSPHPTSRRGGLRALLGEMSAEIRAHRSTALVYVTLRVLVIVTMVLQFLNGNYENVFLCLLTLVLFLVPAFVQVTFKVELPSTLEIIVLLFIFSAEILGEISSFYVLFPFWDVTLHTLNGFLAAAIGFSLVDLLNRSDRVKFDLSPLFLSITAFCFSMTIGVLWEFFEFAMDQFFALDMQKDTIVHAIHSVTLDPTNTNTTVTIDGITDTMVNGVDLGVGGYLDIGLIDTMEDLIVNFIGAAVFSVIGFLYVRSRGKSTVLSRFIPYRKHGRTIEDWNNPANEPAGMTRTRMSWPNRLMRPSTLWNRIHAHRRGTVRND</sequence>
<keyword evidence="1" id="KW-0812">Transmembrane</keyword>
<keyword evidence="1" id="KW-1133">Transmembrane helix</keyword>
<organism evidence="2 3">
    <name type="scientific">Bifidobacterium pullorum subsp. gallinarum</name>
    <dbReference type="NCBI Taxonomy" id="78344"/>
    <lineage>
        <taxon>Bacteria</taxon>
        <taxon>Bacillati</taxon>
        <taxon>Actinomycetota</taxon>
        <taxon>Actinomycetes</taxon>
        <taxon>Bifidobacteriales</taxon>
        <taxon>Bifidobacteriaceae</taxon>
        <taxon>Bifidobacterium</taxon>
    </lineage>
</organism>
<keyword evidence="3" id="KW-1185">Reference proteome</keyword>
<feature type="transmembrane region" description="Helical" evidence="1">
    <location>
        <begin position="121"/>
        <end position="142"/>
    </location>
</feature>
<accession>A0A087ASM8</accession>
<evidence type="ECO:0000256" key="1">
    <source>
        <dbReference type="SAM" id="Phobius"/>
    </source>
</evidence>
<evidence type="ECO:0000313" key="3">
    <source>
        <dbReference type="Proteomes" id="UP000029046"/>
    </source>
</evidence>
<feature type="transmembrane region" description="Helical" evidence="1">
    <location>
        <begin position="62"/>
        <end position="81"/>
    </location>
</feature>